<keyword evidence="4" id="KW-1185">Reference proteome</keyword>
<dbReference type="KEGG" id="tco:Theco_3438"/>
<feature type="compositionally biased region" description="Polar residues" evidence="1">
    <location>
        <begin position="166"/>
        <end position="182"/>
    </location>
</feature>
<evidence type="ECO:0000313" key="4">
    <source>
        <dbReference type="Proteomes" id="UP000010795"/>
    </source>
</evidence>
<gene>
    <name evidence="3" type="ordered locus">Theco_3438</name>
</gene>
<organism evidence="3 4">
    <name type="scientific">Thermobacillus composti (strain DSM 18247 / JCM 13945 / KWC4)</name>
    <dbReference type="NCBI Taxonomy" id="717605"/>
    <lineage>
        <taxon>Bacteria</taxon>
        <taxon>Bacillati</taxon>
        <taxon>Bacillota</taxon>
        <taxon>Bacilli</taxon>
        <taxon>Bacillales</taxon>
        <taxon>Paenibacillaceae</taxon>
        <taxon>Thermobacillus</taxon>
    </lineage>
</organism>
<dbReference type="RefSeq" id="WP_015256210.1">
    <property type="nucleotide sequence ID" value="NC_019897.1"/>
</dbReference>
<accession>L0EGT7</accession>
<feature type="compositionally biased region" description="Basic and acidic residues" evidence="1">
    <location>
        <begin position="138"/>
        <end position="147"/>
    </location>
</feature>
<protein>
    <recommendedName>
        <fullName evidence="5">Lipocalin-like domain-containing protein</fullName>
    </recommendedName>
</protein>
<evidence type="ECO:0008006" key="5">
    <source>
        <dbReference type="Google" id="ProtNLM"/>
    </source>
</evidence>
<feature type="region of interest" description="Disordered" evidence="1">
    <location>
        <begin position="127"/>
        <end position="182"/>
    </location>
</feature>
<reference evidence="4" key="1">
    <citation type="submission" date="2012-01" db="EMBL/GenBank/DDBJ databases">
        <title>Complete sequence of chromosome of Thermobacillus composti KWC4.</title>
        <authorList>
            <person name="Lucas S."/>
            <person name="Han J."/>
            <person name="Lapidus A."/>
            <person name="Cheng J.-F."/>
            <person name="Goodwin L."/>
            <person name="Pitluck S."/>
            <person name="Peters L."/>
            <person name="Ovchinnikova G."/>
            <person name="Teshima H."/>
            <person name="Detter J.C."/>
            <person name="Han C."/>
            <person name="Tapia R."/>
            <person name="Land M."/>
            <person name="Hauser L."/>
            <person name="Kyrpides N."/>
            <person name="Ivanova N."/>
            <person name="Pagani I."/>
            <person name="Anderson I."/>
            <person name="Woyke T."/>
        </authorList>
    </citation>
    <scope>NUCLEOTIDE SEQUENCE [LARGE SCALE GENOMIC DNA]</scope>
    <source>
        <strain evidence="4">DSM 18247 / JCM 13945 / KWC4</strain>
    </source>
</reference>
<dbReference type="EMBL" id="CP003255">
    <property type="protein sequence ID" value="AGA59483.1"/>
    <property type="molecule type" value="Genomic_DNA"/>
</dbReference>
<feature type="signal peptide" evidence="2">
    <location>
        <begin position="1"/>
        <end position="22"/>
    </location>
</feature>
<dbReference type="Proteomes" id="UP000010795">
    <property type="component" value="Chromosome"/>
</dbReference>
<evidence type="ECO:0000313" key="3">
    <source>
        <dbReference type="EMBL" id="AGA59483.1"/>
    </source>
</evidence>
<sequence length="182" mass="19541">MRKIAVLIMLLAATVFSSCSKSGNNDILGRWVIVEVQDKVQTGNYFQQRIREQSVKANFPIGSAIEFMKKGLAHANGISIEYDFPEKGKLRMHSANGAPDTMVDYVIDGDRMQWDYGDVVVTFEREGSGGLNGSSGKDAGDGNRAENPDDGGSAASLEVLPPNYRSLASGSATRSMTANGSN</sequence>
<name>L0EGT7_THECK</name>
<dbReference type="PROSITE" id="PS51257">
    <property type="entry name" value="PROKAR_LIPOPROTEIN"/>
    <property type="match status" value="1"/>
</dbReference>
<dbReference type="AlphaFoldDB" id="L0EGT7"/>
<feature type="chain" id="PRO_5003940964" description="Lipocalin-like domain-containing protein" evidence="2">
    <location>
        <begin position="23"/>
        <end position="182"/>
    </location>
</feature>
<proteinExistence type="predicted"/>
<keyword evidence="2" id="KW-0732">Signal</keyword>
<evidence type="ECO:0000256" key="1">
    <source>
        <dbReference type="SAM" id="MobiDB-lite"/>
    </source>
</evidence>
<evidence type="ECO:0000256" key="2">
    <source>
        <dbReference type="SAM" id="SignalP"/>
    </source>
</evidence>
<dbReference type="HOGENOM" id="CLU_1481313_0_0_9"/>